<organism evidence="1 2">
    <name type="scientific">Streptomyces lasiicapitis</name>
    <dbReference type="NCBI Taxonomy" id="1923961"/>
    <lineage>
        <taxon>Bacteria</taxon>
        <taxon>Bacillati</taxon>
        <taxon>Actinomycetota</taxon>
        <taxon>Actinomycetes</taxon>
        <taxon>Kitasatosporales</taxon>
        <taxon>Streptomycetaceae</taxon>
        <taxon>Streptomyces</taxon>
    </lineage>
</organism>
<comment type="caution">
    <text evidence="1">The sequence shown here is derived from an EMBL/GenBank/DDBJ whole genome shotgun (WGS) entry which is preliminary data.</text>
</comment>
<proteinExistence type="predicted"/>
<protein>
    <submittedName>
        <fullName evidence="1">Uncharacterized protein</fullName>
    </submittedName>
</protein>
<evidence type="ECO:0000313" key="1">
    <source>
        <dbReference type="EMBL" id="GGO42732.1"/>
    </source>
</evidence>
<dbReference type="Proteomes" id="UP000656881">
    <property type="component" value="Unassembled WGS sequence"/>
</dbReference>
<reference evidence="2" key="1">
    <citation type="journal article" date="2019" name="Int. J. Syst. Evol. Microbiol.">
        <title>The Global Catalogue of Microorganisms (GCM) 10K type strain sequencing project: providing services to taxonomists for standard genome sequencing and annotation.</title>
        <authorList>
            <consortium name="The Broad Institute Genomics Platform"/>
            <consortium name="The Broad Institute Genome Sequencing Center for Infectious Disease"/>
            <person name="Wu L."/>
            <person name="Ma J."/>
        </authorList>
    </citation>
    <scope>NUCLEOTIDE SEQUENCE [LARGE SCALE GENOMIC DNA]</scope>
    <source>
        <strain evidence="2">CGMCC 4.7349</strain>
    </source>
</reference>
<dbReference type="EMBL" id="BMNG01000005">
    <property type="protein sequence ID" value="GGO42732.1"/>
    <property type="molecule type" value="Genomic_DNA"/>
</dbReference>
<gene>
    <name evidence="1" type="ORF">GCM10012286_24890</name>
</gene>
<keyword evidence="2" id="KW-1185">Reference proteome</keyword>
<accession>A0ABQ2LU35</accession>
<name>A0ABQ2LU35_9ACTN</name>
<evidence type="ECO:0000313" key="2">
    <source>
        <dbReference type="Proteomes" id="UP000656881"/>
    </source>
</evidence>
<sequence>MQPVGIVGVRVQQGEFDETGGGFRVGAGDASGTQGVGIKPGSLVTQFGDGVWMCRFCVCCKQISTPQGSVCAGT</sequence>